<reference evidence="1" key="1">
    <citation type="journal article" date="2019" name="Sci. Rep.">
        <title>Draft genome of Tanacetum cinerariifolium, the natural source of mosquito coil.</title>
        <authorList>
            <person name="Yamashiro T."/>
            <person name="Shiraishi A."/>
            <person name="Satake H."/>
            <person name="Nakayama K."/>
        </authorList>
    </citation>
    <scope>NUCLEOTIDE SEQUENCE</scope>
</reference>
<proteinExistence type="predicted"/>
<organism evidence="1">
    <name type="scientific">Tanacetum cinerariifolium</name>
    <name type="common">Dalmatian daisy</name>
    <name type="synonym">Chrysanthemum cinerariifolium</name>
    <dbReference type="NCBI Taxonomy" id="118510"/>
    <lineage>
        <taxon>Eukaryota</taxon>
        <taxon>Viridiplantae</taxon>
        <taxon>Streptophyta</taxon>
        <taxon>Embryophyta</taxon>
        <taxon>Tracheophyta</taxon>
        <taxon>Spermatophyta</taxon>
        <taxon>Magnoliopsida</taxon>
        <taxon>eudicotyledons</taxon>
        <taxon>Gunneridae</taxon>
        <taxon>Pentapetalae</taxon>
        <taxon>asterids</taxon>
        <taxon>campanulids</taxon>
        <taxon>Asterales</taxon>
        <taxon>Asteraceae</taxon>
        <taxon>Asteroideae</taxon>
        <taxon>Anthemideae</taxon>
        <taxon>Anthemidinae</taxon>
        <taxon>Tanacetum</taxon>
    </lineage>
</organism>
<accession>A0A699H3X2</accession>
<dbReference type="AlphaFoldDB" id="A0A699H3X2"/>
<evidence type="ECO:0008006" key="2">
    <source>
        <dbReference type="Google" id="ProtNLM"/>
    </source>
</evidence>
<evidence type="ECO:0000313" key="1">
    <source>
        <dbReference type="EMBL" id="GEX27684.1"/>
    </source>
</evidence>
<name>A0A699H3X2_TANCI</name>
<sequence>MEILEFKTSKDRYGDNRMSDSIGGLVFLVTKVRENRMVPRELVYFPVVMELNSDNSGGITVGEAIGACSRGICNSLVASYACMTSIFGSSCKGEKTSVAKRYLVKSFEESGEVFLGEAGKMFPEESDKIEMYVGGLPDMIHGSVMEFKPKTMQDAIEFATELMDKKISTLAECQAENKRKLYNNNQAQQQPPKKQGMTISYIARPGERKENQGHYLSDCSKVKNQNHKNQVGCTKARGMVHALGGEETSQDLNDMEDNINA</sequence>
<comment type="caution">
    <text evidence="1">The sequence shown here is derived from an EMBL/GenBank/DDBJ whole genome shotgun (WGS) entry which is preliminary data.</text>
</comment>
<protein>
    <recommendedName>
        <fullName evidence="2">Reverse transcriptase domain-containing protein</fullName>
    </recommendedName>
</protein>
<gene>
    <name evidence="1" type="ORF">Tci_299659</name>
</gene>
<dbReference type="EMBL" id="BKCJ010099045">
    <property type="protein sequence ID" value="GEX27684.1"/>
    <property type="molecule type" value="Genomic_DNA"/>
</dbReference>